<sequence>MKATIEATIQATIATHDLAVRYGERTVIARLNLAIASGQVLALLGGNGAGKTTTIQTLLGFVPPAAGRVLIGGRDLAAEPEAARRLAYLPENVALYPYLSGIENLRYFCALADIDVTPLEAGDMLAACGLQEGAHGARVSGYSKGMRQKVGLAIAHARSACGMLLDEPTSGLDPAAANDFAARVRAAADRGMAVLMATHDLFNARQVADRIAIMQAGAIVAEVDAHTIGHQELEDLYLHHARELA</sequence>
<dbReference type="PANTHER" id="PTHR42939:SF1">
    <property type="entry name" value="ABC TRANSPORTER ATP-BINDING PROTEIN ALBC-RELATED"/>
    <property type="match status" value="1"/>
</dbReference>
<reference evidence="7 8" key="1">
    <citation type="journal article" date="2015" name="Stand. Genomic Sci.">
        <title>Genomic Encyclopedia of Bacterial and Archaeal Type Strains, Phase III: the genomes of soil and plant-associated and newly described type strains.</title>
        <authorList>
            <person name="Whitman W.B."/>
            <person name="Woyke T."/>
            <person name="Klenk H.P."/>
            <person name="Zhou Y."/>
            <person name="Lilburn T.G."/>
            <person name="Beck B.J."/>
            <person name="De Vos P."/>
            <person name="Vandamme P."/>
            <person name="Eisen J.A."/>
            <person name="Garrity G."/>
            <person name="Hugenholtz P."/>
            <person name="Kyrpides N.C."/>
        </authorList>
    </citation>
    <scope>NUCLEOTIDE SEQUENCE [LARGE SCALE GENOMIC DNA]</scope>
    <source>
        <strain evidence="7 8">CGMCC 1.10685</strain>
    </source>
</reference>
<dbReference type="SMART" id="SM00382">
    <property type="entry name" value="AAA"/>
    <property type="match status" value="1"/>
</dbReference>
<gene>
    <name evidence="6" type="ORF">GO485_26485</name>
    <name evidence="7" type="ORF">IP92_03945</name>
</gene>
<dbReference type="EMBL" id="VLKW01000008">
    <property type="protein sequence ID" value="TWI44775.1"/>
    <property type="molecule type" value="Genomic_DNA"/>
</dbReference>
<dbReference type="Pfam" id="PF00005">
    <property type="entry name" value="ABC_tran"/>
    <property type="match status" value="1"/>
</dbReference>
<dbReference type="SUPFAM" id="SSF52540">
    <property type="entry name" value="P-loop containing nucleoside triphosphate hydrolases"/>
    <property type="match status" value="1"/>
</dbReference>
<dbReference type="AlphaFoldDB" id="A0A562PJX4"/>
<evidence type="ECO:0000256" key="1">
    <source>
        <dbReference type="ARBA" id="ARBA00022448"/>
    </source>
</evidence>
<name>A0A562PJX4_9BURK</name>
<evidence type="ECO:0000256" key="3">
    <source>
        <dbReference type="ARBA" id="ARBA00022741"/>
    </source>
</evidence>
<dbReference type="RefSeq" id="WP_145878227.1">
    <property type="nucleotide sequence ID" value="NZ_CP046904.1"/>
</dbReference>
<dbReference type="InterPro" id="IPR027417">
    <property type="entry name" value="P-loop_NTPase"/>
</dbReference>
<dbReference type="EMBL" id="CP046904">
    <property type="protein sequence ID" value="QGZ42238.1"/>
    <property type="molecule type" value="Genomic_DNA"/>
</dbReference>
<dbReference type="Proteomes" id="UP000315112">
    <property type="component" value="Unassembled WGS sequence"/>
</dbReference>
<dbReference type="InterPro" id="IPR003593">
    <property type="entry name" value="AAA+_ATPase"/>
</dbReference>
<evidence type="ECO:0000313" key="6">
    <source>
        <dbReference type="EMBL" id="QGZ42238.1"/>
    </source>
</evidence>
<keyword evidence="2" id="KW-0472">Membrane</keyword>
<dbReference type="InterPro" id="IPR003439">
    <property type="entry name" value="ABC_transporter-like_ATP-bd"/>
</dbReference>
<feature type="domain" description="ABC transporter" evidence="5">
    <location>
        <begin position="13"/>
        <end position="241"/>
    </location>
</feature>
<dbReference type="PANTHER" id="PTHR42939">
    <property type="entry name" value="ABC TRANSPORTER ATP-BINDING PROTEIN ALBC-RELATED"/>
    <property type="match status" value="1"/>
</dbReference>
<dbReference type="GO" id="GO:0016887">
    <property type="term" value="F:ATP hydrolysis activity"/>
    <property type="evidence" value="ECO:0007669"/>
    <property type="project" value="InterPro"/>
</dbReference>
<accession>A0A562PJX4</accession>
<evidence type="ECO:0000259" key="5">
    <source>
        <dbReference type="PROSITE" id="PS50893"/>
    </source>
</evidence>
<organism evidence="7 8">
    <name type="scientific">Pseudoduganella flava</name>
    <dbReference type="NCBI Taxonomy" id="871742"/>
    <lineage>
        <taxon>Bacteria</taxon>
        <taxon>Pseudomonadati</taxon>
        <taxon>Pseudomonadota</taxon>
        <taxon>Betaproteobacteria</taxon>
        <taxon>Burkholderiales</taxon>
        <taxon>Oxalobacteraceae</taxon>
        <taxon>Telluria group</taxon>
        <taxon>Pseudoduganella</taxon>
    </lineage>
</organism>
<keyword evidence="2" id="KW-1003">Cell membrane</keyword>
<proteinExistence type="predicted"/>
<evidence type="ECO:0000256" key="4">
    <source>
        <dbReference type="ARBA" id="ARBA00022840"/>
    </source>
</evidence>
<dbReference type="InterPro" id="IPR051782">
    <property type="entry name" value="ABC_Transporter_VariousFunc"/>
</dbReference>
<dbReference type="Proteomes" id="UP000437862">
    <property type="component" value="Chromosome"/>
</dbReference>
<dbReference type="OrthoDB" id="9804819at2"/>
<dbReference type="PROSITE" id="PS50893">
    <property type="entry name" value="ABC_TRANSPORTER_2"/>
    <property type="match status" value="1"/>
</dbReference>
<keyword evidence="3" id="KW-0547">Nucleotide-binding</keyword>
<keyword evidence="9" id="KW-1185">Reference proteome</keyword>
<evidence type="ECO:0000313" key="8">
    <source>
        <dbReference type="Proteomes" id="UP000315112"/>
    </source>
</evidence>
<evidence type="ECO:0000313" key="7">
    <source>
        <dbReference type="EMBL" id="TWI44775.1"/>
    </source>
</evidence>
<reference evidence="6 9" key="3">
    <citation type="submission" date="2019-12" db="EMBL/GenBank/DDBJ databases">
        <title>Draft Genome Sequences of Six Type Strains of the Genus Massilia.</title>
        <authorList>
            <person name="Miess H."/>
            <person name="Frediansyah A."/>
            <person name="Goeker M."/>
            <person name="Gross H."/>
        </authorList>
    </citation>
    <scope>NUCLEOTIDE SEQUENCE [LARGE SCALE GENOMIC DNA]</scope>
    <source>
        <strain evidence="6 9">DSM 26639</strain>
    </source>
</reference>
<dbReference type="CDD" id="cd03230">
    <property type="entry name" value="ABC_DR_subfamily_A"/>
    <property type="match status" value="1"/>
</dbReference>
<evidence type="ECO:0000256" key="2">
    <source>
        <dbReference type="ARBA" id="ARBA00022475"/>
    </source>
</evidence>
<dbReference type="GO" id="GO:0005524">
    <property type="term" value="F:ATP binding"/>
    <property type="evidence" value="ECO:0007669"/>
    <property type="project" value="UniProtKB-KW"/>
</dbReference>
<keyword evidence="1" id="KW-0813">Transport</keyword>
<keyword evidence="4 7" id="KW-0067">ATP-binding</keyword>
<reference evidence="7" key="2">
    <citation type="submission" date="2019-07" db="EMBL/GenBank/DDBJ databases">
        <authorList>
            <person name="Whitman W."/>
            <person name="Huntemann M."/>
            <person name="Clum A."/>
            <person name="Pillay M."/>
            <person name="Palaniappan K."/>
            <person name="Varghese N."/>
            <person name="Mikhailova N."/>
            <person name="Stamatis D."/>
            <person name="Reddy T."/>
            <person name="Daum C."/>
            <person name="Shapiro N."/>
            <person name="Ivanova N."/>
            <person name="Kyrpides N."/>
            <person name="Woyke T."/>
        </authorList>
    </citation>
    <scope>NUCLEOTIDE SEQUENCE</scope>
    <source>
        <strain evidence="7">CGMCC 1.10685</strain>
    </source>
</reference>
<protein>
    <submittedName>
        <fullName evidence="7">ABC-2 type transport system ATP-binding protein</fullName>
    </submittedName>
    <submittedName>
        <fullName evidence="6">ATP-binding cassette domain-containing protein</fullName>
    </submittedName>
</protein>
<dbReference type="Gene3D" id="3.40.50.300">
    <property type="entry name" value="P-loop containing nucleotide triphosphate hydrolases"/>
    <property type="match status" value="1"/>
</dbReference>
<evidence type="ECO:0000313" key="9">
    <source>
        <dbReference type="Proteomes" id="UP000437862"/>
    </source>
</evidence>